<sequence length="415" mass="48070">MLIDKTYRSSFWGANGFDNLKNYMKQSNDFIKNLSGLLQERSEAELNFSKNLSKISKKLSRYCSTELTIYEAWGMSASEMEQEAEAHKNVSIAINDIYKQMKELDEMFAKNRKPHEDLVTKTNKDLKRMRCDEKDRSKEAFNCHKDYEKARDTVQRADKIQKLDGKAQFADNEYKKTCLKLEEARQAYETAVFNGCHELQKLDEIRISKMKDMLTAYNNSISSVIPVVNQSSDKIRESIGKVNATKDMNAVVELKGTMCNKPEQVLITFYAENSHNLADNERRRFLLQGHLSSLQSDATTTVKALEGIKKTMDVFKRDNFKNEDAYNQARHGYWQCHAKLEMLEASQYKISRALAELDCSAKPVSEYEKYIEKSGERGHEIWFLRKPYPPDYPGTVPERLLPQKSCDDYDDEFGK</sequence>
<evidence type="ECO:0000256" key="1">
    <source>
        <dbReference type="ARBA" id="ARBA00004245"/>
    </source>
</evidence>
<dbReference type="Gene3D" id="6.10.140.470">
    <property type="match status" value="1"/>
</dbReference>
<dbReference type="SMART" id="SM00055">
    <property type="entry name" value="FCH"/>
    <property type="match status" value="1"/>
</dbReference>
<dbReference type="InterPro" id="IPR027267">
    <property type="entry name" value="AH/BAR_dom_sf"/>
</dbReference>
<dbReference type="Pfam" id="PF00611">
    <property type="entry name" value="FCH"/>
    <property type="match status" value="1"/>
</dbReference>
<name>A0A7I8VBP6_9ANNE</name>
<keyword evidence="5" id="KW-0175">Coiled coil</keyword>
<protein>
    <submittedName>
        <fullName evidence="8">DgyrCDS2465</fullName>
    </submittedName>
</protein>
<comment type="subcellular location">
    <subcellularLocation>
        <location evidence="1">Cytoplasm</location>
        <location evidence="1">Cytoskeleton</location>
    </subcellularLocation>
</comment>
<evidence type="ECO:0000256" key="5">
    <source>
        <dbReference type="PROSITE-ProRule" id="PRU01077"/>
    </source>
</evidence>
<feature type="region of interest" description="Disordered" evidence="6">
    <location>
        <begin position="394"/>
        <end position="415"/>
    </location>
</feature>
<dbReference type="GO" id="GO:0005886">
    <property type="term" value="C:plasma membrane"/>
    <property type="evidence" value="ECO:0007669"/>
    <property type="project" value="TreeGrafter"/>
</dbReference>
<keyword evidence="4" id="KW-0206">Cytoskeleton</keyword>
<keyword evidence="9" id="KW-1185">Reference proteome</keyword>
<keyword evidence="2" id="KW-0963">Cytoplasm</keyword>
<dbReference type="Gene3D" id="1.20.1270.60">
    <property type="entry name" value="Arfaptin homology (AH) domain/BAR domain"/>
    <property type="match status" value="1"/>
</dbReference>
<dbReference type="InterPro" id="IPR001060">
    <property type="entry name" value="FCH_dom"/>
</dbReference>
<accession>A0A7I8VBP6</accession>
<feature type="domain" description="F-BAR" evidence="7">
    <location>
        <begin position="5"/>
        <end position="247"/>
    </location>
</feature>
<dbReference type="PANTHER" id="PTHR23065">
    <property type="entry name" value="PROLINE-SERINE-THREONINE PHOSPHATASE INTERACTING PROTEIN 1"/>
    <property type="match status" value="1"/>
</dbReference>
<evidence type="ECO:0000313" key="9">
    <source>
        <dbReference type="Proteomes" id="UP000549394"/>
    </source>
</evidence>
<dbReference type="InterPro" id="IPR031160">
    <property type="entry name" value="F_BAR_dom"/>
</dbReference>
<dbReference type="PANTHER" id="PTHR23065:SF7">
    <property type="entry name" value="NOSTRIN, ISOFORM H"/>
    <property type="match status" value="1"/>
</dbReference>
<dbReference type="AlphaFoldDB" id="A0A7I8VBP6"/>
<dbReference type="OrthoDB" id="28357at2759"/>
<comment type="caution">
    <text evidence="8">The sequence shown here is derived from an EMBL/GenBank/DDBJ whole genome shotgun (WGS) entry which is preliminary data.</text>
</comment>
<evidence type="ECO:0000259" key="7">
    <source>
        <dbReference type="PROSITE" id="PS51741"/>
    </source>
</evidence>
<dbReference type="SUPFAM" id="SSF103657">
    <property type="entry name" value="BAR/IMD domain-like"/>
    <property type="match status" value="1"/>
</dbReference>
<dbReference type="InterPro" id="IPR057870">
    <property type="entry name" value="HR1_TOCA"/>
</dbReference>
<dbReference type="EMBL" id="CAJFCJ010000003">
    <property type="protein sequence ID" value="CAD5113288.1"/>
    <property type="molecule type" value="Genomic_DNA"/>
</dbReference>
<evidence type="ECO:0000313" key="8">
    <source>
        <dbReference type="EMBL" id="CAD5113288.1"/>
    </source>
</evidence>
<dbReference type="Proteomes" id="UP000549394">
    <property type="component" value="Unassembled WGS sequence"/>
</dbReference>
<organism evidence="8 9">
    <name type="scientific">Dimorphilus gyrociliatus</name>
    <dbReference type="NCBI Taxonomy" id="2664684"/>
    <lineage>
        <taxon>Eukaryota</taxon>
        <taxon>Metazoa</taxon>
        <taxon>Spiralia</taxon>
        <taxon>Lophotrochozoa</taxon>
        <taxon>Annelida</taxon>
        <taxon>Polychaeta</taxon>
        <taxon>Polychaeta incertae sedis</taxon>
        <taxon>Dinophilidae</taxon>
        <taxon>Dimorphilus</taxon>
    </lineage>
</organism>
<keyword evidence="3" id="KW-0597">Phosphoprotein</keyword>
<dbReference type="GO" id="GO:0005737">
    <property type="term" value="C:cytoplasm"/>
    <property type="evidence" value="ECO:0007669"/>
    <property type="project" value="TreeGrafter"/>
</dbReference>
<proteinExistence type="predicted"/>
<reference evidence="8 9" key="1">
    <citation type="submission" date="2020-08" db="EMBL/GenBank/DDBJ databases">
        <authorList>
            <person name="Hejnol A."/>
        </authorList>
    </citation>
    <scope>NUCLEOTIDE SEQUENCE [LARGE SCALE GENOMIC DNA]</scope>
</reference>
<gene>
    <name evidence="8" type="ORF">DGYR_LOCUS2310</name>
</gene>
<dbReference type="Pfam" id="PF25610">
    <property type="entry name" value="HR1_TOCA"/>
    <property type="match status" value="1"/>
</dbReference>
<dbReference type="PROSITE" id="PS51741">
    <property type="entry name" value="F_BAR"/>
    <property type="match status" value="1"/>
</dbReference>
<evidence type="ECO:0000256" key="3">
    <source>
        <dbReference type="ARBA" id="ARBA00022553"/>
    </source>
</evidence>
<evidence type="ECO:0000256" key="6">
    <source>
        <dbReference type="SAM" id="MobiDB-lite"/>
    </source>
</evidence>
<dbReference type="GO" id="GO:0043226">
    <property type="term" value="C:organelle"/>
    <property type="evidence" value="ECO:0007669"/>
    <property type="project" value="UniProtKB-ARBA"/>
</dbReference>
<evidence type="ECO:0000256" key="2">
    <source>
        <dbReference type="ARBA" id="ARBA00022490"/>
    </source>
</evidence>
<evidence type="ECO:0000256" key="4">
    <source>
        <dbReference type="ARBA" id="ARBA00023212"/>
    </source>
</evidence>